<evidence type="ECO:0000313" key="2">
    <source>
        <dbReference type="EMBL" id="CCK75530.1"/>
    </source>
</evidence>
<dbReference type="InterPro" id="IPR005754">
    <property type="entry name" value="Sortase"/>
</dbReference>
<keyword evidence="1" id="KW-0378">Hydrolase</keyword>
<dbReference type="CDD" id="cd05828">
    <property type="entry name" value="Sortase_D_1"/>
    <property type="match status" value="1"/>
</dbReference>
<sequence length="183" mass="20062">MRALISTLFIAIGITTFAYANWLQVKAVVAQVLIEQAWEETLKVPDQYHTPWAWADFWPVAKLTVANNDAVYVLSSASGQALAFGPGHMRESVKPGNVGQVMIAGHKDSHFSFLESVQLGDSLQLEGISGDVAYEITSLEILDSSKNQLPVADNDELLLITCYPFNSLQMNGPLRLVVTANRI</sequence>
<dbReference type="SUPFAM" id="SSF63817">
    <property type="entry name" value="Sortase"/>
    <property type="match status" value="1"/>
</dbReference>
<gene>
    <name evidence="2" type="ORF">OLEAN_C13540</name>
</gene>
<reference evidence="2 3" key="1">
    <citation type="journal article" date="2013" name="Nat. Commun.">
        <title>Genome sequence and functional genomic analysis of the oil-degrading bacterium Oleispira antarctica.</title>
        <authorList>
            <person name="Kube M."/>
            <person name="Chernikova T.N."/>
            <person name="Al-Ramahi Y."/>
            <person name="Beloqui A."/>
            <person name="Lopez-Cortez N."/>
            <person name="Guazzaroni M.E."/>
            <person name="Heipieper H.J."/>
            <person name="Klages S."/>
            <person name="Kotsyurbenko O.R."/>
            <person name="Langer I."/>
            <person name="Nechitaylo T.Y."/>
            <person name="Lunsdorf H."/>
            <person name="Fernandez M."/>
            <person name="Juarez S."/>
            <person name="Ciordia S."/>
            <person name="Singer A."/>
            <person name="Kagan O."/>
            <person name="Egorova O."/>
            <person name="Petit P.A."/>
            <person name="Stogios P."/>
            <person name="Kim Y."/>
            <person name="Tchigvintsev A."/>
            <person name="Flick R."/>
            <person name="Denaro R."/>
            <person name="Genovese M."/>
            <person name="Albar J.P."/>
            <person name="Reva O.N."/>
            <person name="Martinez-Gomariz M."/>
            <person name="Tran H."/>
            <person name="Ferrer M."/>
            <person name="Savchenko A."/>
            <person name="Yakunin A.F."/>
            <person name="Yakimov M.M."/>
            <person name="Golyshina O.V."/>
            <person name="Reinhardt R."/>
            <person name="Golyshin P.N."/>
        </authorList>
    </citation>
    <scope>NUCLEOTIDE SEQUENCE [LARGE SCALE GENOMIC DNA]</scope>
</reference>
<proteinExistence type="predicted"/>
<name>R4YLT1_OLEAN</name>
<dbReference type="NCBIfam" id="TIGR03784">
    <property type="entry name" value="marine_sortase"/>
    <property type="match status" value="1"/>
</dbReference>
<protein>
    <submittedName>
        <fullName evidence="2">Sortase family protein</fullName>
    </submittedName>
</protein>
<dbReference type="Pfam" id="PF04203">
    <property type="entry name" value="Sortase"/>
    <property type="match status" value="1"/>
</dbReference>
<dbReference type="PATRIC" id="fig|698738.3.peg.1404"/>
<dbReference type="OrthoDB" id="9790661at2"/>
<dbReference type="AlphaFoldDB" id="R4YLT1"/>
<organism evidence="2 3">
    <name type="scientific">Oleispira antarctica RB-8</name>
    <dbReference type="NCBI Taxonomy" id="698738"/>
    <lineage>
        <taxon>Bacteria</taxon>
        <taxon>Pseudomonadati</taxon>
        <taxon>Pseudomonadota</taxon>
        <taxon>Gammaproteobacteria</taxon>
        <taxon>Oceanospirillales</taxon>
        <taxon>Oceanospirillaceae</taxon>
        <taxon>Oleispira</taxon>
    </lineage>
</organism>
<evidence type="ECO:0000313" key="3">
    <source>
        <dbReference type="Proteomes" id="UP000032749"/>
    </source>
</evidence>
<dbReference type="GO" id="GO:0016787">
    <property type="term" value="F:hydrolase activity"/>
    <property type="evidence" value="ECO:0007669"/>
    <property type="project" value="UniProtKB-KW"/>
</dbReference>
<dbReference type="Proteomes" id="UP000032749">
    <property type="component" value="Chromosome"/>
</dbReference>
<dbReference type="InterPro" id="IPR022445">
    <property type="entry name" value="Sortase_proteobact_type"/>
</dbReference>
<keyword evidence="3" id="KW-1185">Reference proteome</keyword>
<evidence type="ECO:0000256" key="1">
    <source>
        <dbReference type="ARBA" id="ARBA00022801"/>
    </source>
</evidence>
<dbReference type="HOGENOM" id="CLU_045680_6_0_6"/>
<dbReference type="InterPro" id="IPR023365">
    <property type="entry name" value="Sortase_dom-sf"/>
</dbReference>
<dbReference type="NCBIfam" id="TIGR01076">
    <property type="entry name" value="sortase_fam"/>
    <property type="match status" value="1"/>
</dbReference>
<dbReference type="STRING" id="698738.OLEAN_C13540"/>
<dbReference type="EMBL" id="FO203512">
    <property type="protein sequence ID" value="CCK75530.1"/>
    <property type="molecule type" value="Genomic_DNA"/>
</dbReference>
<dbReference type="InterPro" id="IPR041999">
    <property type="entry name" value="Sortase_D_1"/>
</dbReference>
<dbReference type="KEGG" id="oai:OLEAN_C13540"/>
<accession>R4YLT1</accession>
<dbReference type="Gene3D" id="2.40.260.10">
    <property type="entry name" value="Sortase"/>
    <property type="match status" value="1"/>
</dbReference>